<name>A0A9W3BEM1_BIOGL</name>
<keyword evidence="3" id="KW-1185">Reference proteome</keyword>
<dbReference type="OrthoDB" id="6120839at2759"/>
<dbReference type="SUPFAM" id="SSF57414">
    <property type="entry name" value="Hairpin loop containing domain-like"/>
    <property type="match status" value="1"/>
</dbReference>
<dbReference type="InterPro" id="IPR016186">
    <property type="entry name" value="C-type_lectin-like/link_sf"/>
</dbReference>
<feature type="chain" id="PRO_5040947665" evidence="1">
    <location>
        <begin position="17"/>
        <end position="227"/>
    </location>
</feature>
<dbReference type="InterPro" id="IPR001304">
    <property type="entry name" value="C-type_lectin-like"/>
</dbReference>
<keyword evidence="1" id="KW-0732">Signal</keyword>
<dbReference type="RefSeq" id="XP_055897881.1">
    <property type="nucleotide sequence ID" value="XM_056041906.1"/>
</dbReference>
<feature type="domain" description="C-type lectin" evidence="2">
    <location>
        <begin position="123"/>
        <end position="225"/>
    </location>
</feature>
<dbReference type="SUPFAM" id="SSF56436">
    <property type="entry name" value="C-type lectin-like"/>
    <property type="match status" value="1"/>
</dbReference>
<sequence>MDMLIIVLVLFDLVACNMYTEETFVKTNSKSCGPIRLASGWTDVSVLSCVMNCFNRYVTGCRSFMFNDLTNLCTPGGRLSPFSSEPTPLEGDVYLLMSDDVYDGFHLDYSYTPVNVAYYPMNVNFTQAADVCLCLQANLYVVENEDKFKTLVSLVGETMQDTWIEGRMSTYSRTSGGYIFGDELKLNYYYYEERDTTEMCKILNWESQSLTYVNCEETFHFVCEKPV</sequence>
<protein>
    <submittedName>
        <fullName evidence="4">Uncharacterized protein LOC106069405</fullName>
    </submittedName>
</protein>
<dbReference type="CDD" id="cd00037">
    <property type="entry name" value="CLECT"/>
    <property type="match status" value="1"/>
</dbReference>
<proteinExistence type="predicted"/>
<feature type="signal peptide" evidence="1">
    <location>
        <begin position="1"/>
        <end position="16"/>
    </location>
</feature>
<organism evidence="3 4">
    <name type="scientific">Biomphalaria glabrata</name>
    <name type="common">Bloodfluke planorb</name>
    <name type="synonym">Freshwater snail</name>
    <dbReference type="NCBI Taxonomy" id="6526"/>
    <lineage>
        <taxon>Eukaryota</taxon>
        <taxon>Metazoa</taxon>
        <taxon>Spiralia</taxon>
        <taxon>Lophotrochozoa</taxon>
        <taxon>Mollusca</taxon>
        <taxon>Gastropoda</taxon>
        <taxon>Heterobranchia</taxon>
        <taxon>Euthyneura</taxon>
        <taxon>Panpulmonata</taxon>
        <taxon>Hygrophila</taxon>
        <taxon>Lymnaeoidea</taxon>
        <taxon>Planorbidae</taxon>
        <taxon>Biomphalaria</taxon>
    </lineage>
</organism>
<dbReference type="Pfam" id="PF00059">
    <property type="entry name" value="Lectin_C"/>
    <property type="match status" value="1"/>
</dbReference>
<gene>
    <name evidence="4" type="primary">LOC106069405</name>
</gene>
<evidence type="ECO:0000313" key="4">
    <source>
        <dbReference type="RefSeq" id="XP_055897881.1"/>
    </source>
</evidence>
<dbReference type="Gene3D" id="3.10.100.10">
    <property type="entry name" value="Mannose-Binding Protein A, subunit A"/>
    <property type="match status" value="1"/>
</dbReference>
<evidence type="ECO:0000256" key="1">
    <source>
        <dbReference type="SAM" id="SignalP"/>
    </source>
</evidence>
<accession>A0A9W3BEM1</accession>
<dbReference type="InterPro" id="IPR016187">
    <property type="entry name" value="CTDL_fold"/>
</dbReference>
<dbReference type="Proteomes" id="UP001165740">
    <property type="component" value="Chromosome 9"/>
</dbReference>
<dbReference type="AlphaFoldDB" id="A0A9W3BEM1"/>
<reference evidence="4" key="1">
    <citation type="submission" date="2025-08" db="UniProtKB">
        <authorList>
            <consortium name="RefSeq"/>
        </authorList>
    </citation>
    <scope>IDENTIFICATION</scope>
</reference>
<dbReference type="GeneID" id="106069405"/>
<evidence type="ECO:0000313" key="3">
    <source>
        <dbReference type="Proteomes" id="UP001165740"/>
    </source>
</evidence>
<evidence type="ECO:0000259" key="2">
    <source>
        <dbReference type="Pfam" id="PF00059"/>
    </source>
</evidence>